<keyword evidence="3" id="KW-1185">Reference proteome</keyword>
<evidence type="ECO:0000256" key="1">
    <source>
        <dbReference type="SAM" id="Coils"/>
    </source>
</evidence>
<keyword evidence="1" id="KW-0175">Coiled coil</keyword>
<protein>
    <submittedName>
        <fullName evidence="2">Uncharacterized protein</fullName>
    </submittedName>
</protein>
<proteinExistence type="predicted"/>
<accession>A0AAE1RV60</accession>
<organism evidence="2 3">
    <name type="scientific">Anisodus tanguticus</name>
    <dbReference type="NCBI Taxonomy" id="243964"/>
    <lineage>
        <taxon>Eukaryota</taxon>
        <taxon>Viridiplantae</taxon>
        <taxon>Streptophyta</taxon>
        <taxon>Embryophyta</taxon>
        <taxon>Tracheophyta</taxon>
        <taxon>Spermatophyta</taxon>
        <taxon>Magnoliopsida</taxon>
        <taxon>eudicotyledons</taxon>
        <taxon>Gunneridae</taxon>
        <taxon>Pentapetalae</taxon>
        <taxon>asterids</taxon>
        <taxon>lamiids</taxon>
        <taxon>Solanales</taxon>
        <taxon>Solanaceae</taxon>
        <taxon>Solanoideae</taxon>
        <taxon>Hyoscyameae</taxon>
        <taxon>Anisodus</taxon>
    </lineage>
</organism>
<comment type="caution">
    <text evidence="2">The sequence shown here is derived from an EMBL/GenBank/DDBJ whole genome shotgun (WGS) entry which is preliminary data.</text>
</comment>
<dbReference type="Proteomes" id="UP001291623">
    <property type="component" value="Unassembled WGS sequence"/>
</dbReference>
<sequence>MELERQANWKDQKVLLDRVFDFDIAKKYGMKELMEIVKFQKWYHLFVSPAPSAFEKEVAVFYDNVIYTDNSILVCSVNGVELGVPTDGLKIIEGKASDDFKNLIKAWVERRCIASIADMVLLEAIASFHSISLPALVIKHMIKVINAREGNHGLPYVFFLTKVFKHFNVLIGNATIGTRKQMFTMSTLEECECVPKKGGIGSNSTISSLIEAQERATADIERLQAENALLMAQLVENTR</sequence>
<evidence type="ECO:0000313" key="2">
    <source>
        <dbReference type="EMBL" id="KAK4357632.1"/>
    </source>
</evidence>
<dbReference type="EMBL" id="JAVYJV010000012">
    <property type="protein sequence ID" value="KAK4357632.1"/>
    <property type="molecule type" value="Genomic_DNA"/>
</dbReference>
<gene>
    <name evidence="2" type="ORF">RND71_023242</name>
</gene>
<name>A0AAE1RV60_9SOLA</name>
<dbReference type="AlphaFoldDB" id="A0AAE1RV60"/>
<feature type="coiled-coil region" evidence="1">
    <location>
        <begin position="206"/>
        <end position="233"/>
    </location>
</feature>
<evidence type="ECO:0000313" key="3">
    <source>
        <dbReference type="Proteomes" id="UP001291623"/>
    </source>
</evidence>
<reference evidence="2" key="1">
    <citation type="submission" date="2023-12" db="EMBL/GenBank/DDBJ databases">
        <title>Genome assembly of Anisodus tanguticus.</title>
        <authorList>
            <person name="Wang Y.-J."/>
        </authorList>
    </citation>
    <scope>NUCLEOTIDE SEQUENCE</scope>
    <source>
        <strain evidence="2">KB-2021</strain>
        <tissue evidence="2">Leaf</tissue>
    </source>
</reference>